<organism evidence="4 5">
    <name type="scientific">Amycolatopsis xylanica</name>
    <dbReference type="NCBI Taxonomy" id="589385"/>
    <lineage>
        <taxon>Bacteria</taxon>
        <taxon>Bacillati</taxon>
        <taxon>Actinomycetota</taxon>
        <taxon>Actinomycetes</taxon>
        <taxon>Pseudonocardiales</taxon>
        <taxon>Pseudonocardiaceae</taxon>
        <taxon>Amycolatopsis</taxon>
    </lineage>
</organism>
<dbReference type="SUPFAM" id="SSF52151">
    <property type="entry name" value="FabD/lysophospholipase-like"/>
    <property type="match status" value="1"/>
</dbReference>
<accession>A0A1H2VTF7</accession>
<dbReference type="Proteomes" id="UP000199515">
    <property type="component" value="Unassembled WGS sequence"/>
</dbReference>
<protein>
    <submittedName>
        <fullName evidence="4">Acyl transferase domain-containing protein</fullName>
    </submittedName>
</protein>
<dbReference type="InterPro" id="IPR014043">
    <property type="entry name" value="Acyl_transferase_dom"/>
</dbReference>
<keyword evidence="1" id="KW-0596">Phosphopantetheine</keyword>
<dbReference type="InterPro" id="IPR016035">
    <property type="entry name" value="Acyl_Trfase/lysoPLipase"/>
</dbReference>
<dbReference type="AlphaFoldDB" id="A0A1H2VTF7"/>
<keyword evidence="4" id="KW-0808">Transferase</keyword>
<dbReference type="Pfam" id="PF00698">
    <property type="entry name" value="Acyl_transf_1"/>
    <property type="match status" value="1"/>
</dbReference>
<dbReference type="Gene3D" id="3.30.70.250">
    <property type="entry name" value="Malonyl-CoA ACP transacylase, ACP-binding"/>
    <property type="match status" value="1"/>
</dbReference>
<dbReference type="OrthoDB" id="4726421at2"/>
<gene>
    <name evidence="4" type="ORF">SAMN05421504_1011323</name>
</gene>
<dbReference type="EMBL" id="FNON01000001">
    <property type="protein sequence ID" value="SDW71511.1"/>
    <property type="molecule type" value="Genomic_DNA"/>
</dbReference>
<evidence type="ECO:0000313" key="5">
    <source>
        <dbReference type="Proteomes" id="UP000199515"/>
    </source>
</evidence>
<dbReference type="InterPro" id="IPR001227">
    <property type="entry name" value="Ac_transferase_dom_sf"/>
</dbReference>
<sequence length="321" mass="32786">MAEVALLLPGQGSQRIRMAAGLYPGERVFAEAMDEVFAALGPPGDRLREDWLSPAPRLSIDDAAWSQPLLFAVGHALGRLVCSWGVRPAALLGHSVGELAAATLAGVFRLPDAVALVLDRVARAAAAPPGGMLAVAASAAELAPFLGDGVTVGAVNAPRHTVLAGAREPLAAVAAALTAAGLAFRPVPSLCAFHSAALAPAFEGAESAVGPRRTPRLTVYSGYTGAPLGPAEVADAAFWATQPVAPVHFWSTLDSMLGDGEFVLVECGAGQELSKLARRHPAVRAGRSSVLPLLPSRAGTPDADRAAVLTARTVLTDARGS</sequence>
<evidence type="ECO:0000259" key="3">
    <source>
        <dbReference type="SMART" id="SM00827"/>
    </source>
</evidence>
<name>A0A1H2VTF7_9PSEU</name>
<dbReference type="SUPFAM" id="SSF55048">
    <property type="entry name" value="Probable ACP-binding domain of malonyl-CoA ACP transacylase"/>
    <property type="match status" value="1"/>
</dbReference>
<evidence type="ECO:0000256" key="1">
    <source>
        <dbReference type="ARBA" id="ARBA00022450"/>
    </source>
</evidence>
<keyword evidence="2" id="KW-0597">Phosphoprotein</keyword>
<dbReference type="Gene3D" id="3.40.366.10">
    <property type="entry name" value="Malonyl-Coenzyme A Acyl Carrier Protein, domain 2"/>
    <property type="match status" value="1"/>
</dbReference>
<evidence type="ECO:0000313" key="4">
    <source>
        <dbReference type="EMBL" id="SDW71511.1"/>
    </source>
</evidence>
<dbReference type="PANTHER" id="PTHR43775:SF37">
    <property type="entry name" value="SI:DKEY-61P9.11"/>
    <property type="match status" value="1"/>
</dbReference>
<dbReference type="InterPro" id="IPR016036">
    <property type="entry name" value="Malonyl_transacylase_ACP-bd"/>
</dbReference>
<keyword evidence="5" id="KW-1185">Reference proteome</keyword>
<reference evidence="4 5" key="1">
    <citation type="submission" date="2016-10" db="EMBL/GenBank/DDBJ databases">
        <authorList>
            <person name="de Groot N.N."/>
        </authorList>
    </citation>
    <scope>NUCLEOTIDE SEQUENCE [LARGE SCALE GENOMIC DNA]</scope>
    <source>
        <strain evidence="4 5">CPCC 202699</strain>
    </source>
</reference>
<dbReference type="STRING" id="589385.SAMN05421504_1011323"/>
<dbReference type="GO" id="GO:0006633">
    <property type="term" value="P:fatty acid biosynthetic process"/>
    <property type="evidence" value="ECO:0007669"/>
    <property type="project" value="TreeGrafter"/>
</dbReference>
<evidence type="ECO:0000256" key="2">
    <source>
        <dbReference type="ARBA" id="ARBA00022553"/>
    </source>
</evidence>
<feature type="domain" description="Malonyl-CoA:ACP transacylase (MAT)" evidence="3">
    <location>
        <begin position="7"/>
        <end position="298"/>
    </location>
</feature>
<dbReference type="PANTHER" id="PTHR43775">
    <property type="entry name" value="FATTY ACID SYNTHASE"/>
    <property type="match status" value="1"/>
</dbReference>
<dbReference type="RefSeq" id="WP_091287599.1">
    <property type="nucleotide sequence ID" value="NZ_FNON01000001.1"/>
</dbReference>
<dbReference type="SMART" id="SM00827">
    <property type="entry name" value="PKS_AT"/>
    <property type="match status" value="1"/>
</dbReference>
<dbReference type="GO" id="GO:0004312">
    <property type="term" value="F:fatty acid synthase activity"/>
    <property type="evidence" value="ECO:0007669"/>
    <property type="project" value="TreeGrafter"/>
</dbReference>
<dbReference type="InterPro" id="IPR050091">
    <property type="entry name" value="PKS_NRPS_Biosynth_Enz"/>
</dbReference>
<proteinExistence type="predicted"/>